<name>A0ABM2WDY3_MESAU</name>
<feature type="region of interest" description="Disordered" evidence="1">
    <location>
        <begin position="306"/>
        <end position="331"/>
    </location>
</feature>
<keyword evidence="2" id="KW-1185">Reference proteome</keyword>
<evidence type="ECO:0000313" key="3">
    <source>
        <dbReference type="RefSeq" id="XP_040589120.1"/>
    </source>
</evidence>
<gene>
    <name evidence="3" type="primary">LOC121134646</name>
</gene>
<sequence length="451" mass="48352">MAVLIFQLLQAVLPLFTSPFVYLLKNPAWFQEAGRWRIRTRWPAFEPRLRESRPAVPCPGRRASPPLRGTPPGRAATAKAAPGRRPRALPAPPPARGPLAARPGPFAGSGAGGPGRGPGRPPHRSRPRPPGTAQPRELNPESGPSAASGARYGAPRASGSCAASRPGWPARSGNFLDGRRGQRPRPGLPAFLPAARPCRASRPQHEASRSGRHVLSLDPGRSGRGRPRWPGRRSGQRPPVCGRGLGSVLGHLPRDARGVWPATPAKPSGLWSRSPRPRAARARLGSATKPPGARFAAAFCPLALPARTAPGRPRGRGGPAARGGRDRRARPKTIGRASRFVEARRFGGRGRLGRSSGFGSSILVQTHTGSPSEAFGSRTLASGSVFWGERQPGRTARTQSACEYVYFCFVELKRDHGTLKLRCWCYNLLFLLLTLHQGFGFKAVGEREGEV</sequence>
<feature type="compositionally biased region" description="Low complexity" evidence="1">
    <location>
        <begin position="97"/>
        <end position="106"/>
    </location>
</feature>
<dbReference type="GeneID" id="121134646"/>
<accession>A0ABM2WDY3</accession>
<organism evidence="2 3">
    <name type="scientific">Mesocricetus auratus</name>
    <name type="common">Golden hamster</name>
    <dbReference type="NCBI Taxonomy" id="10036"/>
    <lineage>
        <taxon>Eukaryota</taxon>
        <taxon>Metazoa</taxon>
        <taxon>Chordata</taxon>
        <taxon>Craniata</taxon>
        <taxon>Vertebrata</taxon>
        <taxon>Euteleostomi</taxon>
        <taxon>Mammalia</taxon>
        <taxon>Eutheria</taxon>
        <taxon>Euarchontoglires</taxon>
        <taxon>Glires</taxon>
        <taxon>Rodentia</taxon>
        <taxon>Myomorpha</taxon>
        <taxon>Muroidea</taxon>
        <taxon>Cricetidae</taxon>
        <taxon>Cricetinae</taxon>
        <taxon>Mesocricetus</taxon>
    </lineage>
</organism>
<reference evidence="3" key="1">
    <citation type="submission" date="2025-08" db="UniProtKB">
        <authorList>
            <consortium name="RefSeq"/>
        </authorList>
    </citation>
    <scope>IDENTIFICATION</scope>
    <source>
        <tissue evidence="3">Liver</tissue>
    </source>
</reference>
<dbReference type="RefSeq" id="XP_040589120.1">
    <property type="nucleotide sequence ID" value="XM_040733186.1"/>
</dbReference>
<feature type="compositionally biased region" description="Basic residues" evidence="1">
    <location>
        <begin position="223"/>
        <end position="235"/>
    </location>
</feature>
<feature type="region of interest" description="Disordered" evidence="1">
    <location>
        <begin position="51"/>
        <end position="292"/>
    </location>
</feature>
<evidence type="ECO:0000313" key="2">
    <source>
        <dbReference type="Proteomes" id="UP000886700"/>
    </source>
</evidence>
<protein>
    <submittedName>
        <fullName evidence="3">Translation initiation factor IF-2-like</fullName>
    </submittedName>
</protein>
<feature type="compositionally biased region" description="Low complexity" evidence="1">
    <location>
        <begin position="70"/>
        <end position="81"/>
    </location>
</feature>
<feature type="compositionally biased region" description="Gly residues" evidence="1">
    <location>
        <begin position="107"/>
        <end position="118"/>
    </location>
</feature>
<evidence type="ECO:0000256" key="1">
    <source>
        <dbReference type="SAM" id="MobiDB-lite"/>
    </source>
</evidence>
<dbReference type="Proteomes" id="UP000886700">
    <property type="component" value="Unplaced"/>
</dbReference>
<proteinExistence type="predicted"/>